<dbReference type="Pfam" id="PF01636">
    <property type="entry name" value="APH"/>
    <property type="match status" value="1"/>
</dbReference>
<evidence type="ECO:0000259" key="16">
    <source>
        <dbReference type="Pfam" id="PF18085"/>
    </source>
</evidence>
<evidence type="ECO:0000256" key="9">
    <source>
        <dbReference type="ARBA" id="ARBA00022777"/>
    </source>
</evidence>
<dbReference type="SUPFAM" id="SSF56112">
    <property type="entry name" value="Protein kinase-like (PK-like)"/>
    <property type="match status" value="1"/>
</dbReference>
<dbReference type="Proteomes" id="UP000585638">
    <property type="component" value="Unassembled WGS sequence"/>
</dbReference>
<dbReference type="Gene3D" id="3.90.1200.10">
    <property type="match status" value="1"/>
</dbReference>
<keyword evidence="10" id="KW-0067">ATP-binding</keyword>
<proteinExistence type="inferred from homology"/>
<evidence type="ECO:0000256" key="6">
    <source>
        <dbReference type="ARBA" id="ARBA00022600"/>
    </source>
</evidence>
<comment type="catalytic activity">
    <reaction evidence="14">
        <text>D-maltose + ATP = alpha-maltose 1-phosphate + ADP + H(+)</text>
        <dbReference type="Rhea" id="RHEA:31915"/>
        <dbReference type="ChEBI" id="CHEBI:15378"/>
        <dbReference type="ChEBI" id="CHEBI:17306"/>
        <dbReference type="ChEBI" id="CHEBI:30616"/>
        <dbReference type="ChEBI" id="CHEBI:63576"/>
        <dbReference type="ChEBI" id="CHEBI:456216"/>
        <dbReference type="EC" id="2.7.1.175"/>
    </reaction>
</comment>
<dbReference type="Pfam" id="PF18085">
    <property type="entry name" value="Mak_N_cap"/>
    <property type="match status" value="1"/>
</dbReference>
<comment type="caution">
    <text evidence="17">The sequence shown here is derived from an EMBL/GenBank/DDBJ whole genome shotgun (WGS) entry which is preliminary data.</text>
</comment>
<evidence type="ECO:0000256" key="4">
    <source>
        <dbReference type="ARBA" id="ARBA00011962"/>
    </source>
</evidence>
<dbReference type="EC" id="2.7.1.175" evidence="4"/>
<dbReference type="RefSeq" id="WP_184869470.1">
    <property type="nucleotide sequence ID" value="NZ_BAAAWY010000011.1"/>
</dbReference>
<feature type="domain" description="Aminoglycoside phosphotransferase" evidence="15">
    <location>
        <begin position="138"/>
        <end position="368"/>
    </location>
</feature>
<accession>A0A7W9KQT6</accession>
<evidence type="ECO:0000259" key="15">
    <source>
        <dbReference type="Pfam" id="PF01636"/>
    </source>
</evidence>
<evidence type="ECO:0000256" key="11">
    <source>
        <dbReference type="ARBA" id="ARBA00023056"/>
    </source>
</evidence>
<organism evidence="17 18">
    <name type="scientific">Kutzneria kofuensis</name>
    <dbReference type="NCBI Taxonomy" id="103725"/>
    <lineage>
        <taxon>Bacteria</taxon>
        <taxon>Bacillati</taxon>
        <taxon>Actinomycetota</taxon>
        <taxon>Actinomycetes</taxon>
        <taxon>Pseudonocardiales</taxon>
        <taxon>Pseudonocardiaceae</taxon>
        <taxon>Kutzneria</taxon>
    </lineage>
</organism>
<evidence type="ECO:0000256" key="13">
    <source>
        <dbReference type="ARBA" id="ARBA00031251"/>
    </source>
</evidence>
<dbReference type="GO" id="GO:0005524">
    <property type="term" value="F:ATP binding"/>
    <property type="evidence" value="ECO:0007669"/>
    <property type="project" value="UniProtKB-KW"/>
</dbReference>
<feature type="domain" description="Maltokinase N-terminal cap" evidence="16">
    <location>
        <begin position="16"/>
        <end position="99"/>
    </location>
</feature>
<sequence>MSVTADHRLTEALRAWLPQQRWFGGGQPDEVIVDAALALGGGPDWPSCASVYVLTAAMPGGERRRLQAPLGFRPVGRTPAGTETITVLDGIACYDATTDPAVMTELVRRTGAGGAVGDLRFVPEPGNSVAADAGCPVRPIGVEQSNTSVVYDDRLIFKLFRRLHPGLNPDAEVHRRLTRAGCRQVAPLVGTVDTVLDGEPVTLAVLQEFAADAVDGWAMAQASVRESLADPAEEVEMAGGDLSAEMFRLGAAVASAHRALATAFEIGPPDPTGIAGRMIERFDRTAVLVPELGRRRAEFREVVEEAAYAAVDSSTQRVHGDLHLGQVLRTSTGWLLIDFEGEPGRPIVERIALDLPVRDLAGMVRSLDYAAERHLADLPCGSADPGAADRVRAWAAANRRAFLAGYGDPGPEPLLRAYELDKAVYELGYELRHRPSWAEVPLRAVAQILDGDT</sequence>
<dbReference type="AlphaFoldDB" id="A0A7W9KQT6"/>
<keyword evidence="7 17" id="KW-0808">Transferase</keyword>
<evidence type="ECO:0000313" key="18">
    <source>
        <dbReference type="Proteomes" id="UP000585638"/>
    </source>
</evidence>
<dbReference type="EMBL" id="JACHIR010000002">
    <property type="protein sequence ID" value="MBB5896999.1"/>
    <property type="molecule type" value="Genomic_DNA"/>
</dbReference>
<evidence type="ECO:0000256" key="12">
    <source>
        <dbReference type="ARBA" id="ARBA00023277"/>
    </source>
</evidence>
<comment type="similarity">
    <text evidence="2">Belongs to the aminoglycoside phosphotransferase family.</text>
</comment>
<keyword evidence="9 17" id="KW-0418">Kinase</keyword>
<evidence type="ECO:0000256" key="7">
    <source>
        <dbReference type="ARBA" id="ARBA00022679"/>
    </source>
</evidence>
<dbReference type="UniPathway" id="UPA00164"/>
<dbReference type="InterPro" id="IPR002575">
    <property type="entry name" value="Aminoglycoside_PTrfase"/>
</dbReference>
<evidence type="ECO:0000256" key="2">
    <source>
        <dbReference type="ARBA" id="ARBA00006219"/>
    </source>
</evidence>
<evidence type="ECO:0000256" key="8">
    <source>
        <dbReference type="ARBA" id="ARBA00022741"/>
    </source>
</evidence>
<evidence type="ECO:0000256" key="1">
    <source>
        <dbReference type="ARBA" id="ARBA00004964"/>
    </source>
</evidence>
<dbReference type="GO" id="GO:0016301">
    <property type="term" value="F:kinase activity"/>
    <property type="evidence" value="ECO:0007669"/>
    <property type="project" value="UniProtKB-KW"/>
</dbReference>
<reference evidence="17 18" key="1">
    <citation type="submission" date="2020-08" db="EMBL/GenBank/DDBJ databases">
        <title>Sequencing the genomes of 1000 actinobacteria strains.</title>
        <authorList>
            <person name="Klenk H.-P."/>
        </authorList>
    </citation>
    <scope>NUCLEOTIDE SEQUENCE [LARGE SCALE GENOMIC DNA]</scope>
    <source>
        <strain evidence="17 18">DSM 43851</strain>
    </source>
</reference>
<evidence type="ECO:0000256" key="3">
    <source>
        <dbReference type="ARBA" id="ARBA00011245"/>
    </source>
</evidence>
<evidence type="ECO:0000313" key="17">
    <source>
        <dbReference type="EMBL" id="MBB5896999.1"/>
    </source>
</evidence>
<evidence type="ECO:0000256" key="10">
    <source>
        <dbReference type="ARBA" id="ARBA00022840"/>
    </source>
</evidence>
<dbReference type="GO" id="GO:0005978">
    <property type="term" value="P:glycogen biosynthetic process"/>
    <property type="evidence" value="ECO:0007669"/>
    <property type="project" value="UniProtKB-UniPathway"/>
</dbReference>
<keyword evidence="12" id="KW-0119">Carbohydrate metabolism</keyword>
<keyword evidence="18" id="KW-1185">Reference proteome</keyword>
<protein>
    <recommendedName>
        <fullName evidence="5">Maltokinase</fullName>
        <ecNumber evidence="4">2.7.1.175</ecNumber>
    </recommendedName>
    <alternativeName>
        <fullName evidence="13">Maltose-1-phosphate synthase</fullName>
    </alternativeName>
</protein>
<gene>
    <name evidence="17" type="ORF">BJ998_008258</name>
</gene>
<keyword evidence="6" id="KW-0321">Glycogen metabolism</keyword>
<evidence type="ECO:0000256" key="5">
    <source>
        <dbReference type="ARBA" id="ARBA00013882"/>
    </source>
</evidence>
<keyword evidence="8" id="KW-0547">Nucleotide-binding</keyword>
<keyword evidence="11" id="KW-0320">Glycogen biosynthesis</keyword>
<comment type="subunit">
    <text evidence="3">Monomer.</text>
</comment>
<comment type="pathway">
    <text evidence="1">Glycan biosynthesis; glycogen biosynthesis.</text>
</comment>
<dbReference type="InterPro" id="IPR011009">
    <property type="entry name" value="Kinase-like_dom_sf"/>
</dbReference>
<name>A0A7W9KQT6_9PSEU</name>
<dbReference type="InterPro" id="IPR040999">
    <property type="entry name" value="Mak_N_cap"/>
</dbReference>
<evidence type="ECO:0000256" key="14">
    <source>
        <dbReference type="ARBA" id="ARBA00049067"/>
    </source>
</evidence>